<accession>A0A9J7EPH0</accession>
<feature type="compositionally biased region" description="Polar residues" evidence="1">
    <location>
        <begin position="95"/>
        <end position="104"/>
    </location>
</feature>
<gene>
    <name evidence="3" type="primary">LOC111362848</name>
</gene>
<dbReference type="PANTHER" id="PTHR47331:SF5">
    <property type="entry name" value="RIBONUCLEASE H"/>
    <property type="match status" value="1"/>
</dbReference>
<feature type="region of interest" description="Disordered" evidence="1">
    <location>
        <begin position="509"/>
        <end position="536"/>
    </location>
</feature>
<sequence length="536" mass="60948">MTSPSAVQIKNLLDTTSQCLNNLKNQEIPVEYWDQIIIYTLVQKLDVDTHTAWEEDSYKENSDKLSTWEELKTFLETKYRTLEMVNPTTKKEQTTIKAKSFHSTSPEEKTDKSPTKSCSMCNAEHPLFHCKEFSKLQPQERNEFIKKNRLCFNCLTSGHSVKKCRNRMSCRRCNRRHHTLLHQPNSGQSDNMKMNQCQIEVVPKKKADSDNPEVALTTHFVSERSTVLLATALVQVTGEDGHNTELRALVDQGSQANFISERAAQLLKAKRTRIKGTITGVGAAQTTVNHVIRVELCSTCQSNFQLSINAYVMPTRLTSHLPSERFNGSTNTWPHLKGLTLADPSFNSPGRVDMLLGVEVCAQILKAEIIKGPPGSPCAQNTSLGWILFGRIQAQTSENSILVMHHKLDIDELLKSMWEVETDTQGRLSKEEEDCERIYEDTYTRNSEGRYIVKLPFKTNNPQAPHGNTKEGALSRLCHLERRLMKSEDLKREYTKAINEYKEMKHMEEVPSAESNKPAVYLPHHAVVKKESETTK</sequence>
<dbReference type="KEGG" id="sliu:111362848"/>
<proteinExistence type="predicted"/>
<dbReference type="AlphaFoldDB" id="A0A9J7EPH0"/>
<dbReference type="Gene3D" id="2.40.70.10">
    <property type="entry name" value="Acid Proteases"/>
    <property type="match status" value="1"/>
</dbReference>
<dbReference type="InterPro" id="IPR021109">
    <property type="entry name" value="Peptidase_aspartic_dom_sf"/>
</dbReference>
<feature type="non-terminal residue" evidence="3">
    <location>
        <position position="536"/>
    </location>
</feature>
<evidence type="ECO:0000313" key="2">
    <source>
        <dbReference type="Proteomes" id="UP000301870"/>
    </source>
</evidence>
<protein>
    <submittedName>
        <fullName evidence="3">Uncharacterized protein LOC111362848</fullName>
    </submittedName>
</protein>
<dbReference type="GeneID" id="111362848"/>
<name>A0A9J7EPH0_SPOLT</name>
<dbReference type="RefSeq" id="XP_022835365.1">
    <property type="nucleotide sequence ID" value="XM_022979597.1"/>
</dbReference>
<dbReference type="OrthoDB" id="5984724at2759"/>
<evidence type="ECO:0000313" key="3">
    <source>
        <dbReference type="RefSeq" id="XP_022835365.1"/>
    </source>
</evidence>
<dbReference type="PANTHER" id="PTHR47331">
    <property type="entry name" value="PHD-TYPE DOMAIN-CONTAINING PROTEIN"/>
    <property type="match status" value="1"/>
</dbReference>
<reference evidence="3" key="1">
    <citation type="submission" date="2025-08" db="UniProtKB">
        <authorList>
            <consortium name="RefSeq"/>
        </authorList>
    </citation>
    <scope>IDENTIFICATION</scope>
    <source>
        <strain evidence="3">Ishihara</strain>
        <tissue evidence="3">Whole body</tissue>
    </source>
</reference>
<feature type="compositionally biased region" description="Basic and acidic residues" evidence="1">
    <location>
        <begin position="105"/>
        <end position="114"/>
    </location>
</feature>
<keyword evidence="2" id="KW-1185">Reference proteome</keyword>
<organism evidence="2 3">
    <name type="scientific">Spodoptera litura</name>
    <name type="common">Asian cotton leafworm</name>
    <dbReference type="NCBI Taxonomy" id="69820"/>
    <lineage>
        <taxon>Eukaryota</taxon>
        <taxon>Metazoa</taxon>
        <taxon>Ecdysozoa</taxon>
        <taxon>Arthropoda</taxon>
        <taxon>Hexapoda</taxon>
        <taxon>Insecta</taxon>
        <taxon>Pterygota</taxon>
        <taxon>Neoptera</taxon>
        <taxon>Endopterygota</taxon>
        <taxon>Lepidoptera</taxon>
        <taxon>Glossata</taxon>
        <taxon>Ditrysia</taxon>
        <taxon>Noctuoidea</taxon>
        <taxon>Noctuidae</taxon>
        <taxon>Amphipyrinae</taxon>
        <taxon>Spodoptera</taxon>
    </lineage>
</organism>
<dbReference type="Proteomes" id="UP000301870">
    <property type="component" value="Unplaced"/>
</dbReference>
<evidence type="ECO:0000256" key="1">
    <source>
        <dbReference type="SAM" id="MobiDB-lite"/>
    </source>
</evidence>
<feature type="region of interest" description="Disordered" evidence="1">
    <location>
        <begin position="90"/>
        <end position="116"/>
    </location>
</feature>